<feature type="transmembrane region" description="Helical" evidence="1">
    <location>
        <begin position="117"/>
        <end position="136"/>
    </location>
</feature>
<dbReference type="AlphaFoldDB" id="A0A812AQ90"/>
<evidence type="ECO:0000313" key="3">
    <source>
        <dbReference type="Proteomes" id="UP000597762"/>
    </source>
</evidence>
<gene>
    <name evidence="2" type="ORF">SPHA_2483</name>
</gene>
<accession>A0A812AQ90</accession>
<reference evidence="2" key="1">
    <citation type="submission" date="2021-01" db="EMBL/GenBank/DDBJ databases">
        <authorList>
            <person name="Li R."/>
            <person name="Bekaert M."/>
        </authorList>
    </citation>
    <scope>NUCLEOTIDE SEQUENCE</scope>
    <source>
        <strain evidence="2">Farmed</strain>
    </source>
</reference>
<keyword evidence="1" id="KW-0812">Transmembrane</keyword>
<sequence length="179" mass="21141">MFCFSPLFFLPHVCLHSPPPCFLLLFFHVFLLFSLPSPPCFAFLLYSFYPMFFFILLHHTFFYILVLLVIHDFLSSSFPSLSYFTLFFYTFSSMFSSSPPACFLLNPFSPFPPCFPLLLFLLLHVLLFSFMFFFILLHHTSSPFLPSYFLFLYLRVFHFSYLPTLSSCFLLNPFSSFPP</sequence>
<feature type="transmembrane region" description="Helical" evidence="1">
    <location>
        <begin position="53"/>
        <end position="74"/>
    </location>
</feature>
<keyword evidence="1" id="KW-0472">Membrane</keyword>
<keyword evidence="1" id="KW-1133">Transmembrane helix</keyword>
<keyword evidence="3" id="KW-1185">Reference proteome</keyword>
<proteinExistence type="predicted"/>
<dbReference type="EMBL" id="CAHIKZ030000069">
    <property type="protein sequence ID" value="CAE1148637.1"/>
    <property type="molecule type" value="Genomic_DNA"/>
</dbReference>
<name>A0A812AQ90_ACAPH</name>
<protein>
    <submittedName>
        <fullName evidence="2">Uncharacterized protein</fullName>
    </submittedName>
</protein>
<evidence type="ECO:0000256" key="1">
    <source>
        <dbReference type="SAM" id="Phobius"/>
    </source>
</evidence>
<dbReference type="Proteomes" id="UP000597762">
    <property type="component" value="Unassembled WGS sequence"/>
</dbReference>
<organism evidence="2 3">
    <name type="scientific">Acanthosepion pharaonis</name>
    <name type="common">Pharaoh cuttlefish</name>
    <name type="synonym">Sepia pharaonis</name>
    <dbReference type="NCBI Taxonomy" id="158019"/>
    <lineage>
        <taxon>Eukaryota</taxon>
        <taxon>Metazoa</taxon>
        <taxon>Spiralia</taxon>
        <taxon>Lophotrochozoa</taxon>
        <taxon>Mollusca</taxon>
        <taxon>Cephalopoda</taxon>
        <taxon>Coleoidea</taxon>
        <taxon>Decapodiformes</taxon>
        <taxon>Sepiida</taxon>
        <taxon>Sepiina</taxon>
        <taxon>Sepiidae</taxon>
        <taxon>Acanthosepion</taxon>
    </lineage>
</organism>
<evidence type="ECO:0000313" key="2">
    <source>
        <dbReference type="EMBL" id="CAE1148637.1"/>
    </source>
</evidence>
<feature type="transmembrane region" description="Helical" evidence="1">
    <location>
        <begin position="148"/>
        <end position="171"/>
    </location>
</feature>
<comment type="caution">
    <text evidence="2">The sequence shown here is derived from an EMBL/GenBank/DDBJ whole genome shotgun (WGS) entry which is preliminary data.</text>
</comment>